<evidence type="ECO:0000313" key="2">
    <source>
        <dbReference type="Proteomes" id="UP000265520"/>
    </source>
</evidence>
<feature type="non-terminal residue" evidence="1">
    <location>
        <position position="1"/>
    </location>
</feature>
<keyword evidence="2" id="KW-1185">Reference proteome</keyword>
<dbReference type="Proteomes" id="UP000265520">
    <property type="component" value="Unassembled WGS sequence"/>
</dbReference>
<reference evidence="1 2" key="1">
    <citation type="journal article" date="2018" name="Front. Plant Sci.">
        <title>Red Clover (Trifolium pratense) and Zigzag Clover (T. medium) - A Picture of Genomic Similarities and Differences.</title>
        <authorList>
            <person name="Dluhosova J."/>
            <person name="Istvanek J."/>
            <person name="Nedelnik J."/>
            <person name="Repkova J."/>
        </authorList>
    </citation>
    <scope>NUCLEOTIDE SEQUENCE [LARGE SCALE GENOMIC DNA]</scope>
    <source>
        <strain evidence="2">cv. 10/8</strain>
        <tissue evidence="1">Leaf</tissue>
    </source>
</reference>
<proteinExistence type="predicted"/>
<organism evidence="1 2">
    <name type="scientific">Trifolium medium</name>
    <dbReference type="NCBI Taxonomy" id="97028"/>
    <lineage>
        <taxon>Eukaryota</taxon>
        <taxon>Viridiplantae</taxon>
        <taxon>Streptophyta</taxon>
        <taxon>Embryophyta</taxon>
        <taxon>Tracheophyta</taxon>
        <taxon>Spermatophyta</taxon>
        <taxon>Magnoliopsida</taxon>
        <taxon>eudicotyledons</taxon>
        <taxon>Gunneridae</taxon>
        <taxon>Pentapetalae</taxon>
        <taxon>rosids</taxon>
        <taxon>fabids</taxon>
        <taxon>Fabales</taxon>
        <taxon>Fabaceae</taxon>
        <taxon>Papilionoideae</taxon>
        <taxon>50 kb inversion clade</taxon>
        <taxon>NPAAA clade</taxon>
        <taxon>Hologalegina</taxon>
        <taxon>IRL clade</taxon>
        <taxon>Trifolieae</taxon>
        <taxon>Trifolium</taxon>
    </lineage>
</organism>
<comment type="caution">
    <text evidence="1">The sequence shown here is derived from an EMBL/GenBank/DDBJ whole genome shotgun (WGS) entry which is preliminary data.</text>
</comment>
<evidence type="ECO:0000313" key="1">
    <source>
        <dbReference type="EMBL" id="MCI80520.1"/>
    </source>
</evidence>
<name>A0A392V286_9FABA</name>
<accession>A0A392V286</accession>
<dbReference type="EMBL" id="LXQA010997543">
    <property type="protein sequence ID" value="MCI80520.1"/>
    <property type="molecule type" value="Genomic_DNA"/>
</dbReference>
<dbReference type="AlphaFoldDB" id="A0A392V286"/>
<protein>
    <submittedName>
        <fullName evidence="1">Uncharacterized protein</fullName>
    </submittedName>
</protein>
<sequence length="54" mass="6095">AESRTRSISLRRFAVLLKLCKADNQSRRPQDKTALFNTEPINYCTVMIGEGTPP</sequence>